<protein>
    <submittedName>
        <fullName evidence="2">Uncharacterized protein</fullName>
    </submittedName>
</protein>
<organism evidence="2 3">
    <name type="scientific">Ampelomyces quisqualis</name>
    <name type="common">Powdery mildew agent</name>
    <dbReference type="NCBI Taxonomy" id="50730"/>
    <lineage>
        <taxon>Eukaryota</taxon>
        <taxon>Fungi</taxon>
        <taxon>Dikarya</taxon>
        <taxon>Ascomycota</taxon>
        <taxon>Pezizomycotina</taxon>
        <taxon>Dothideomycetes</taxon>
        <taxon>Pleosporomycetidae</taxon>
        <taxon>Pleosporales</taxon>
        <taxon>Pleosporineae</taxon>
        <taxon>Phaeosphaeriaceae</taxon>
        <taxon>Ampelomyces</taxon>
    </lineage>
</organism>
<evidence type="ECO:0000256" key="1">
    <source>
        <dbReference type="SAM" id="MobiDB-lite"/>
    </source>
</evidence>
<feature type="region of interest" description="Disordered" evidence="1">
    <location>
        <begin position="1"/>
        <end position="24"/>
    </location>
</feature>
<name>A0A6A5Q821_AMPQU</name>
<feature type="compositionally biased region" description="Low complexity" evidence="1">
    <location>
        <begin position="11"/>
        <end position="24"/>
    </location>
</feature>
<proteinExistence type="predicted"/>
<dbReference type="EMBL" id="ML979143">
    <property type="protein sequence ID" value="KAF1911623.1"/>
    <property type="molecule type" value="Genomic_DNA"/>
</dbReference>
<dbReference type="Proteomes" id="UP000800096">
    <property type="component" value="Unassembled WGS sequence"/>
</dbReference>
<evidence type="ECO:0000313" key="2">
    <source>
        <dbReference type="EMBL" id="KAF1911623.1"/>
    </source>
</evidence>
<dbReference type="AlphaFoldDB" id="A0A6A5Q821"/>
<accession>A0A6A5Q821</accession>
<reference evidence="2" key="1">
    <citation type="journal article" date="2020" name="Stud. Mycol.">
        <title>101 Dothideomycetes genomes: a test case for predicting lifestyles and emergence of pathogens.</title>
        <authorList>
            <person name="Haridas S."/>
            <person name="Albert R."/>
            <person name="Binder M."/>
            <person name="Bloem J."/>
            <person name="Labutti K."/>
            <person name="Salamov A."/>
            <person name="Andreopoulos B."/>
            <person name="Baker S."/>
            <person name="Barry K."/>
            <person name="Bills G."/>
            <person name="Bluhm B."/>
            <person name="Cannon C."/>
            <person name="Castanera R."/>
            <person name="Culley D."/>
            <person name="Daum C."/>
            <person name="Ezra D."/>
            <person name="Gonzalez J."/>
            <person name="Henrissat B."/>
            <person name="Kuo A."/>
            <person name="Liang C."/>
            <person name="Lipzen A."/>
            <person name="Lutzoni F."/>
            <person name="Magnuson J."/>
            <person name="Mondo S."/>
            <person name="Nolan M."/>
            <person name="Ohm R."/>
            <person name="Pangilinan J."/>
            <person name="Park H.-J."/>
            <person name="Ramirez L."/>
            <person name="Alfaro M."/>
            <person name="Sun H."/>
            <person name="Tritt A."/>
            <person name="Yoshinaga Y."/>
            <person name="Zwiers L.-H."/>
            <person name="Turgeon B."/>
            <person name="Goodwin S."/>
            <person name="Spatafora J."/>
            <person name="Crous P."/>
            <person name="Grigoriev I."/>
        </authorList>
    </citation>
    <scope>NUCLEOTIDE SEQUENCE</scope>
    <source>
        <strain evidence="2">HMLAC05119</strain>
    </source>
</reference>
<keyword evidence="3" id="KW-1185">Reference proteome</keyword>
<gene>
    <name evidence="2" type="ORF">BDU57DRAFT_95941</name>
</gene>
<evidence type="ECO:0000313" key="3">
    <source>
        <dbReference type="Proteomes" id="UP000800096"/>
    </source>
</evidence>
<sequence>MHCAGCTTPKQSSTTQTQMQTQTQTQTTQRRWLFGWQNTVNTHAARVLDSPRAHGRCLSACQANQRALSHDSVPSSLPSLKQHQLFLLFHPRRFHPPARSFSLSDLSVCRQPSGRIYTRLPFQRGPEPDLSAQHCAVPPWWGLANCIPAPVPSHWLASSWGSPRLAPSPSHCTTSIPWRKSRA</sequence>